<feature type="transmembrane region" description="Helical" evidence="1">
    <location>
        <begin position="20"/>
        <end position="40"/>
    </location>
</feature>
<feature type="transmembrane region" description="Helical" evidence="1">
    <location>
        <begin position="90"/>
        <end position="115"/>
    </location>
</feature>
<keyword evidence="1" id="KW-0472">Membrane</keyword>
<keyword evidence="3" id="KW-1185">Reference proteome</keyword>
<comment type="caution">
    <text evidence="2">The sequence shown here is derived from an EMBL/GenBank/DDBJ whole genome shotgun (WGS) entry which is preliminary data.</text>
</comment>
<feature type="transmembrane region" description="Helical" evidence="1">
    <location>
        <begin position="47"/>
        <end position="70"/>
    </location>
</feature>
<gene>
    <name evidence="2" type="ORF">V6N11_009585</name>
</gene>
<accession>A0ABR2P5V9</accession>
<keyword evidence="1" id="KW-0812">Transmembrane</keyword>
<keyword evidence="1" id="KW-1133">Transmembrane helix</keyword>
<dbReference type="EMBL" id="JBBPBN010000079">
    <property type="protein sequence ID" value="KAK8983801.1"/>
    <property type="molecule type" value="Genomic_DNA"/>
</dbReference>
<evidence type="ECO:0000256" key="1">
    <source>
        <dbReference type="SAM" id="Phobius"/>
    </source>
</evidence>
<sequence>MEEEEESISFFTLNVSNRKVAANNIIPAVFTLFSGTPNAFGFSSNNLSIVSAVESATFAFAGGGVVVGLLRGPKSNGIGDRRVFVASGKVFAVGSHGTLHLTVIHPFLGIFVSIFDKGFIPNKRRNPNLRTKFIMSSQDIFGSFLDSS</sequence>
<dbReference type="Proteomes" id="UP001396334">
    <property type="component" value="Unassembled WGS sequence"/>
</dbReference>
<reference evidence="2 3" key="1">
    <citation type="journal article" date="2024" name="G3 (Bethesda)">
        <title>Genome assembly of Hibiscus sabdariffa L. provides insights into metabolisms of medicinal natural products.</title>
        <authorList>
            <person name="Kim T."/>
        </authorList>
    </citation>
    <scope>NUCLEOTIDE SEQUENCE [LARGE SCALE GENOMIC DNA]</scope>
    <source>
        <strain evidence="2">TK-2024</strain>
        <tissue evidence="2">Old leaves</tissue>
    </source>
</reference>
<organism evidence="2 3">
    <name type="scientific">Hibiscus sabdariffa</name>
    <name type="common">roselle</name>
    <dbReference type="NCBI Taxonomy" id="183260"/>
    <lineage>
        <taxon>Eukaryota</taxon>
        <taxon>Viridiplantae</taxon>
        <taxon>Streptophyta</taxon>
        <taxon>Embryophyta</taxon>
        <taxon>Tracheophyta</taxon>
        <taxon>Spermatophyta</taxon>
        <taxon>Magnoliopsida</taxon>
        <taxon>eudicotyledons</taxon>
        <taxon>Gunneridae</taxon>
        <taxon>Pentapetalae</taxon>
        <taxon>rosids</taxon>
        <taxon>malvids</taxon>
        <taxon>Malvales</taxon>
        <taxon>Malvaceae</taxon>
        <taxon>Malvoideae</taxon>
        <taxon>Hibiscus</taxon>
    </lineage>
</organism>
<evidence type="ECO:0000313" key="2">
    <source>
        <dbReference type="EMBL" id="KAK8983801.1"/>
    </source>
</evidence>
<protein>
    <submittedName>
        <fullName evidence="2">Uncharacterized protein</fullName>
    </submittedName>
</protein>
<evidence type="ECO:0000313" key="3">
    <source>
        <dbReference type="Proteomes" id="UP001396334"/>
    </source>
</evidence>
<name>A0ABR2P5V9_9ROSI</name>
<proteinExistence type="predicted"/>